<feature type="domain" description="F-box" evidence="1">
    <location>
        <begin position="20"/>
        <end position="57"/>
    </location>
</feature>
<dbReference type="Pfam" id="PF00646">
    <property type="entry name" value="F-box"/>
    <property type="match status" value="1"/>
</dbReference>
<dbReference type="Gene3D" id="1.20.1280.50">
    <property type="match status" value="1"/>
</dbReference>
<dbReference type="EMBL" id="JAMFTS010000002">
    <property type="protein sequence ID" value="KAJ4797608.1"/>
    <property type="molecule type" value="Genomic_DNA"/>
</dbReference>
<comment type="caution">
    <text evidence="2">The sequence shown here is derived from an EMBL/GenBank/DDBJ whole genome shotgun (WGS) entry which is preliminary data.</text>
</comment>
<evidence type="ECO:0000259" key="1">
    <source>
        <dbReference type="Pfam" id="PF00646"/>
    </source>
</evidence>
<reference evidence="2" key="1">
    <citation type="submission" date="2022-08" db="EMBL/GenBank/DDBJ databases">
        <authorList>
            <person name="Marques A."/>
        </authorList>
    </citation>
    <scope>NUCLEOTIDE SEQUENCE</scope>
    <source>
        <strain evidence="2">RhyPub2mFocal</strain>
        <tissue evidence="2">Leaves</tissue>
    </source>
</reference>
<dbReference type="InterPro" id="IPR053197">
    <property type="entry name" value="F-box_SCFL_complex_component"/>
</dbReference>
<gene>
    <name evidence="2" type="ORF">LUZ62_048854</name>
</gene>
<keyword evidence="3" id="KW-1185">Reference proteome</keyword>
<evidence type="ECO:0000313" key="3">
    <source>
        <dbReference type="Proteomes" id="UP001140206"/>
    </source>
</evidence>
<dbReference type="Gene3D" id="3.80.10.10">
    <property type="entry name" value="Ribonuclease Inhibitor"/>
    <property type="match status" value="1"/>
</dbReference>
<dbReference type="AlphaFoldDB" id="A0AAV8FWF6"/>
<dbReference type="PANTHER" id="PTHR34223:SF51">
    <property type="entry name" value="OS06G0556300 PROTEIN"/>
    <property type="match status" value="1"/>
</dbReference>
<dbReference type="Proteomes" id="UP001140206">
    <property type="component" value="Chromosome 2"/>
</dbReference>
<dbReference type="InterPro" id="IPR053781">
    <property type="entry name" value="F-box_AtFBL13-like"/>
</dbReference>
<accession>A0AAV8FWF6</accession>
<sequence>MGNPPMQRRRYTDANEADCLSALPDALLITILSLLPTRVAARTSVLSRRFRDLWKASPSIDLSLEAEASTFEATANGALLSRPPSNPLHSLHLELGRDEYYHHLPDSFVSSLLLKAQSLGLRHLTVRGFAQLNSIIPTIFSIDSLHSLDIVLIILKAFPSLVTLTRLKSLSSTFDSNYDDPAQLNHLLSHLPSLQHLLLFLYVKDGFTLSSQTVRNLKLYLIDDRPGDKSMGLSMPSLEMLQLDHRNSQGLLRIHVDASSLKKATINLRNLCKPDVTAIAHLLNCVSNVEELRLHIEECPEEKSPFPVLFEPDKDVPDFPNLKHLNVNMCFHEHNFKSIITLLHHSPALESLKLVHEVPDAYTFGRKHRKRNDWRSKLPRNAAGNHNYTHLTNLHLGQKSKEFMKLVSNQCTCKAHSYDLENIEK</sequence>
<dbReference type="CDD" id="cd22160">
    <property type="entry name" value="F-box_AtFBL13-like"/>
    <property type="match status" value="1"/>
</dbReference>
<dbReference type="InterPro" id="IPR001810">
    <property type="entry name" value="F-box_dom"/>
</dbReference>
<name>A0AAV8FWF6_9POAL</name>
<protein>
    <submittedName>
        <fullName evidence="2">F-box/FBD/LRR protein</fullName>
    </submittedName>
</protein>
<organism evidence="2 3">
    <name type="scientific">Rhynchospora pubera</name>
    <dbReference type="NCBI Taxonomy" id="906938"/>
    <lineage>
        <taxon>Eukaryota</taxon>
        <taxon>Viridiplantae</taxon>
        <taxon>Streptophyta</taxon>
        <taxon>Embryophyta</taxon>
        <taxon>Tracheophyta</taxon>
        <taxon>Spermatophyta</taxon>
        <taxon>Magnoliopsida</taxon>
        <taxon>Liliopsida</taxon>
        <taxon>Poales</taxon>
        <taxon>Cyperaceae</taxon>
        <taxon>Cyperoideae</taxon>
        <taxon>Rhynchosporeae</taxon>
        <taxon>Rhynchospora</taxon>
    </lineage>
</organism>
<evidence type="ECO:0000313" key="2">
    <source>
        <dbReference type="EMBL" id="KAJ4797608.1"/>
    </source>
</evidence>
<dbReference type="InterPro" id="IPR032675">
    <property type="entry name" value="LRR_dom_sf"/>
</dbReference>
<dbReference type="SUPFAM" id="SSF81383">
    <property type="entry name" value="F-box domain"/>
    <property type="match status" value="1"/>
</dbReference>
<dbReference type="InterPro" id="IPR036047">
    <property type="entry name" value="F-box-like_dom_sf"/>
</dbReference>
<proteinExistence type="predicted"/>
<dbReference type="PANTHER" id="PTHR34223">
    <property type="entry name" value="OS11G0201299 PROTEIN"/>
    <property type="match status" value="1"/>
</dbReference>
<dbReference type="SUPFAM" id="SSF52047">
    <property type="entry name" value="RNI-like"/>
    <property type="match status" value="1"/>
</dbReference>